<dbReference type="EMBL" id="CP019581">
    <property type="protein sequence ID" value="AZK90360.1"/>
    <property type="molecule type" value="Genomic_DNA"/>
</dbReference>
<feature type="compositionally biased region" description="Polar residues" evidence="1">
    <location>
        <begin position="36"/>
        <end position="50"/>
    </location>
</feature>
<proteinExistence type="predicted"/>
<accession>A0A3Q8SSV2</accession>
<evidence type="ECO:0000313" key="3">
    <source>
        <dbReference type="EMBL" id="AZK90360.1"/>
    </source>
</evidence>
<organism evidence="3 4">
    <name type="scientific">Lactobacillus helveticus</name>
    <name type="common">Lactobacillus suntoryeus</name>
    <dbReference type="NCBI Taxonomy" id="1587"/>
    <lineage>
        <taxon>Bacteria</taxon>
        <taxon>Bacillati</taxon>
        <taxon>Bacillota</taxon>
        <taxon>Bacilli</taxon>
        <taxon>Lactobacillales</taxon>
        <taxon>Lactobacillaceae</taxon>
        <taxon>Lactobacillus</taxon>
    </lineage>
</organism>
<gene>
    <name evidence="3" type="ORF">LH5_00098</name>
</gene>
<name>A0A3Q8SSV2_LACHE</name>
<dbReference type="Gene3D" id="3.10.20.470">
    <property type="match status" value="1"/>
</dbReference>
<reference evidence="3 4" key="1">
    <citation type="submission" date="2017-02" db="EMBL/GenBank/DDBJ databases">
        <title>Complete genome sequence of Lactobacillus helveticus.</title>
        <authorList>
            <person name="Kim J.F."/>
            <person name="Chung Y."/>
            <person name="Kwak M."/>
        </authorList>
    </citation>
    <scope>NUCLEOTIDE SEQUENCE [LARGE SCALE GENOMIC DNA]</scope>
    <source>
        <strain evidence="3 4">LH5</strain>
    </source>
</reference>
<feature type="domain" description="Mucin binding" evidence="2">
    <location>
        <begin position="106"/>
        <end position="184"/>
    </location>
</feature>
<feature type="compositionally biased region" description="Polar residues" evidence="1">
    <location>
        <begin position="1"/>
        <end position="13"/>
    </location>
</feature>
<protein>
    <recommendedName>
        <fullName evidence="2">Mucin binding domain-containing protein</fullName>
    </recommendedName>
</protein>
<evidence type="ECO:0000259" key="2">
    <source>
        <dbReference type="Pfam" id="PF17965"/>
    </source>
</evidence>
<feature type="compositionally biased region" description="Basic and acidic residues" evidence="1">
    <location>
        <begin position="51"/>
        <end position="81"/>
    </location>
</feature>
<dbReference type="InterPro" id="IPR041558">
    <property type="entry name" value="MucBP_2"/>
</dbReference>
<evidence type="ECO:0000313" key="4">
    <source>
        <dbReference type="Proteomes" id="UP000267945"/>
    </source>
</evidence>
<dbReference type="AlphaFoldDB" id="A0A3Q8SSV2"/>
<feature type="region of interest" description="Disordered" evidence="1">
    <location>
        <begin position="124"/>
        <end position="143"/>
    </location>
</feature>
<feature type="region of interest" description="Disordered" evidence="1">
    <location>
        <begin position="1"/>
        <end position="91"/>
    </location>
</feature>
<dbReference type="Proteomes" id="UP000267945">
    <property type="component" value="Chromosome"/>
</dbReference>
<dbReference type="Pfam" id="PF17965">
    <property type="entry name" value="MucBP_2"/>
    <property type="match status" value="1"/>
</dbReference>
<evidence type="ECO:0000256" key="1">
    <source>
        <dbReference type="SAM" id="MobiDB-lite"/>
    </source>
</evidence>
<sequence>MGLQMANQLVQVKSTDEEQTQSNEASSEVKDDQQKDASATDQSAKTVVQNENKENSSEVDKTKSTQEAAEKVETDADKAAKDVPTSDSKDWKDHYDATLEYTKDVNADITYWDITNGMAHKEQLGKTDNDSDDHGKTGNEIHLNNNDKRISDIEKQGYVFVKSDFTKGDKYGTEDSHFNVYFKHGITPSTDKTKKEDIKSETTSVKRHIYYRDG</sequence>